<evidence type="ECO:0000256" key="5">
    <source>
        <dbReference type="ARBA" id="ARBA00022857"/>
    </source>
</evidence>
<keyword evidence="4 10" id="KW-0460">Magnesium</keyword>
<dbReference type="GO" id="GO:0051287">
    <property type="term" value="F:NAD binding"/>
    <property type="evidence" value="ECO:0007669"/>
    <property type="project" value="InterPro"/>
</dbReference>
<evidence type="ECO:0000256" key="10">
    <source>
        <dbReference type="HAMAP-Rule" id="MF_00536"/>
    </source>
</evidence>
<dbReference type="GO" id="GO:0000287">
    <property type="term" value="F:magnesium ion binding"/>
    <property type="evidence" value="ECO:0007669"/>
    <property type="project" value="UniProtKB-UniRule"/>
</dbReference>
<comment type="cofactor">
    <cofactor evidence="10">
        <name>Zn(2+)</name>
        <dbReference type="ChEBI" id="CHEBI:29105"/>
    </cofactor>
    <cofactor evidence="10">
        <name>Mg(2+)</name>
        <dbReference type="ChEBI" id="CHEBI:18420"/>
    </cofactor>
    <cofactor evidence="10">
        <name>Co(2+)</name>
        <dbReference type="ChEBI" id="CHEBI:48828"/>
    </cofactor>
    <text evidence="10">Binds 1 divalent metal cation per subunit. Can use ions such as Zn(2+), Mg(2+) or Co(2+).</text>
</comment>
<keyword evidence="2 10" id="KW-0479">Metal-binding</keyword>
<comment type="function">
    <text evidence="10">Catalyzes the NAD(P)-dependent oxidation of 4-(phosphooxy)-L-threonine (HTP) into 2-amino-3-oxo-4-(phosphooxy)butyric acid which spontaneously decarboxylates to form 3-amino-2-oxopropyl phosphate (AHAP).</text>
</comment>
<feature type="binding site" evidence="10">
    <location>
        <position position="137"/>
    </location>
    <ligand>
        <name>substrate</name>
    </ligand>
</feature>
<keyword evidence="7 10" id="KW-0520">NAD</keyword>
<dbReference type="Pfam" id="PF04166">
    <property type="entry name" value="PdxA"/>
    <property type="match status" value="1"/>
</dbReference>
<dbReference type="EMBL" id="LT629785">
    <property type="protein sequence ID" value="SDT87568.1"/>
    <property type="molecule type" value="Genomic_DNA"/>
</dbReference>
<dbReference type="PANTHER" id="PTHR30004:SF5">
    <property type="entry name" value="4-HYDROXYTHREONINE-4-PHOSPHATE DEHYDROGENASE"/>
    <property type="match status" value="1"/>
</dbReference>
<dbReference type="NCBIfam" id="TIGR00557">
    <property type="entry name" value="pdxA"/>
    <property type="match status" value="1"/>
</dbReference>
<dbReference type="SUPFAM" id="SSF53659">
    <property type="entry name" value="Isocitrate/Isopropylmalate dehydrogenase-like"/>
    <property type="match status" value="1"/>
</dbReference>
<dbReference type="GO" id="GO:0050570">
    <property type="term" value="F:4-hydroxythreonine-4-phosphate dehydrogenase activity"/>
    <property type="evidence" value="ECO:0007669"/>
    <property type="project" value="UniProtKB-UniRule"/>
</dbReference>
<keyword evidence="9 10" id="KW-0170">Cobalt</keyword>
<dbReference type="STRING" id="364197.SAMN05216296_0138"/>
<feature type="binding site" evidence="10">
    <location>
        <position position="166"/>
    </location>
    <ligand>
        <name>a divalent metal cation</name>
        <dbReference type="ChEBI" id="CHEBI:60240"/>
        <note>ligand shared between dimeric partners</note>
    </ligand>
</feature>
<dbReference type="OrthoDB" id="9801783at2"/>
<comment type="subcellular location">
    <subcellularLocation>
        <location evidence="10">Cytoplasm</location>
    </subcellularLocation>
</comment>
<dbReference type="GO" id="GO:0008270">
    <property type="term" value="F:zinc ion binding"/>
    <property type="evidence" value="ECO:0007669"/>
    <property type="project" value="UniProtKB-UniRule"/>
</dbReference>
<organism evidence="11 12">
    <name type="scientific">Pseudomonas pohangensis</name>
    <dbReference type="NCBI Taxonomy" id="364197"/>
    <lineage>
        <taxon>Bacteria</taxon>
        <taxon>Pseudomonadati</taxon>
        <taxon>Pseudomonadota</taxon>
        <taxon>Gammaproteobacteria</taxon>
        <taxon>Pseudomonadales</taxon>
        <taxon>Pseudomonadaceae</taxon>
        <taxon>Pseudomonas</taxon>
    </lineage>
</organism>
<feature type="binding site" evidence="10">
    <location>
        <position position="292"/>
    </location>
    <ligand>
        <name>substrate</name>
    </ligand>
</feature>
<keyword evidence="6 10" id="KW-0560">Oxidoreductase</keyword>
<feature type="binding site" evidence="10">
    <location>
        <position position="136"/>
    </location>
    <ligand>
        <name>substrate</name>
    </ligand>
</feature>
<dbReference type="RefSeq" id="WP_090192615.1">
    <property type="nucleotide sequence ID" value="NZ_LT629785.1"/>
</dbReference>
<dbReference type="GO" id="GO:0042823">
    <property type="term" value="P:pyridoxal phosphate biosynthetic process"/>
    <property type="evidence" value="ECO:0007669"/>
    <property type="project" value="UniProtKB-UniRule"/>
</dbReference>
<dbReference type="Gene3D" id="3.40.718.10">
    <property type="entry name" value="Isopropylmalate Dehydrogenase"/>
    <property type="match status" value="1"/>
</dbReference>
<dbReference type="AlphaFoldDB" id="A0A1H2DYP9"/>
<accession>A0A1H2DYP9</accession>
<keyword evidence="5 10" id="KW-0521">NADP</keyword>
<feature type="binding site" evidence="10">
    <location>
        <position position="211"/>
    </location>
    <ligand>
        <name>a divalent metal cation</name>
        <dbReference type="ChEBI" id="CHEBI:60240"/>
        <note>ligand shared between dimeric partners</note>
    </ligand>
</feature>
<evidence type="ECO:0000256" key="9">
    <source>
        <dbReference type="ARBA" id="ARBA00023285"/>
    </source>
</evidence>
<evidence type="ECO:0000256" key="6">
    <source>
        <dbReference type="ARBA" id="ARBA00023002"/>
    </source>
</evidence>
<comment type="subunit">
    <text evidence="10">Homodimer.</text>
</comment>
<dbReference type="GO" id="GO:0005737">
    <property type="term" value="C:cytoplasm"/>
    <property type="evidence" value="ECO:0007669"/>
    <property type="project" value="UniProtKB-SubCell"/>
</dbReference>
<evidence type="ECO:0000256" key="1">
    <source>
        <dbReference type="ARBA" id="ARBA00022490"/>
    </source>
</evidence>
<dbReference type="Proteomes" id="UP000243232">
    <property type="component" value="Chromosome I"/>
</dbReference>
<feature type="binding site" evidence="10">
    <location>
        <position position="266"/>
    </location>
    <ligand>
        <name>a divalent metal cation</name>
        <dbReference type="ChEBI" id="CHEBI:60240"/>
        <note>ligand shared between dimeric partners</note>
    </ligand>
</feature>
<feature type="binding site" evidence="10">
    <location>
        <position position="274"/>
    </location>
    <ligand>
        <name>substrate</name>
    </ligand>
</feature>
<dbReference type="HAMAP" id="MF_00536">
    <property type="entry name" value="PdxA"/>
    <property type="match status" value="1"/>
</dbReference>
<evidence type="ECO:0000313" key="11">
    <source>
        <dbReference type="EMBL" id="SDT87568.1"/>
    </source>
</evidence>
<evidence type="ECO:0000256" key="7">
    <source>
        <dbReference type="ARBA" id="ARBA00023027"/>
    </source>
</evidence>
<keyword evidence="3 10" id="KW-0862">Zinc</keyword>
<evidence type="ECO:0000313" key="12">
    <source>
        <dbReference type="Proteomes" id="UP000243232"/>
    </source>
</evidence>
<evidence type="ECO:0000256" key="2">
    <source>
        <dbReference type="ARBA" id="ARBA00022723"/>
    </source>
</evidence>
<dbReference type="EC" id="1.1.1.262" evidence="10"/>
<gene>
    <name evidence="10" type="primary">pdxA</name>
    <name evidence="11" type="ORF">SAMN05216296_0138</name>
</gene>
<dbReference type="GO" id="GO:0008615">
    <property type="term" value="P:pyridoxine biosynthetic process"/>
    <property type="evidence" value="ECO:0007669"/>
    <property type="project" value="UniProtKB-UniRule"/>
</dbReference>
<comment type="pathway">
    <text evidence="10">Cofactor biosynthesis; pyridoxine 5'-phosphate biosynthesis; pyridoxine 5'-phosphate from D-erythrose 4-phosphate: step 4/5.</text>
</comment>
<dbReference type="InterPro" id="IPR037510">
    <property type="entry name" value="PdxA"/>
</dbReference>
<dbReference type="InterPro" id="IPR005255">
    <property type="entry name" value="PdxA_fam"/>
</dbReference>
<keyword evidence="1 10" id="KW-0963">Cytoplasm</keyword>
<dbReference type="GO" id="GO:0050897">
    <property type="term" value="F:cobalt ion binding"/>
    <property type="evidence" value="ECO:0007669"/>
    <property type="project" value="UniProtKB-UniRule"/>
</dbReference>
<dbReference type="UniPathway" id="UPA00244">
    <property type="reaction ID" value="UER00312"/>
</dbReference>
<evidence type="ECO:0000256" key="3">
    <source>
        <dbReference type="ARBA" id="ARBA00022833"/>
    </source>
</evidence>
<keyword evidence="12" id="KW-1185">Reference proteome</keyword>
<comment type="catalytic activity">
    <reaction evidence="10">
        <text>4-(phosphooxy)-L-threonine + NAD(+) = 3-amino-2-oxopropyl phosphate + CO2 + NADH</text>
        <dbReference type="Rhea" id="RHEA:32275"/>
        <dbReference type="ChEBI" id="CHEBI:16526"/>
        <dbReference type="ChEBI" id="CHEBI:57279"/>
        <dbReference type="ChEBI" id="CHEBI:57540"/>
        <dbReference type="ChEBI" id="CHEBI:57945"/>
        <dbReference type="ChEBI" id="CHEBI:58452"/>
        <dbReference type="EC" id="1.1.1.262"/>
    </reaction>
</comment>
<proteinExistence type="inferred from homology"/>
<comment type="miscellaneous">
    <text evidence="10">The active site is located at the dimer interface.</text>
</comment>
<comment type="similarity">
    <text evidence="10">Belongs to the PdxA family.</text>
</comment>
<reference evidence="12" key="1">
    <citation type="submission" date="2016-10" db="EMBL/GenBank/DDBJ databases">
        <authorList>
            <person name="Varghese N."/>
            <person name="Submissions S."/>
        </authorList>
    </citation>
    <scope>NUCLEOTIDE SEQUENCE [LARGE SCALE GENOMIC DNA]</scope>
    <source>
        <strain evidence="12">DSM 17875</strain>
    </source>
</reference>
<protein>
    <recommendedName>
        <fullName evidence="10">4-hydroxythreonine-4-phosphate dehydrogenase</fullName>
        <ecNumber evidence="10">1.1.1.262</ecNumber>
    </recommendedName>
    <alternativeName>
        <fullName evidence="10">4-(phosphohydroxy)-L-threonine dehydrogenase</fullName>
    </alternativeName>
</protein>
<evidence type="ECO:0000256" key="8">
    <source>
        <dbReference type="ARBA" id="ARBA00023096"/>
    </source>
</evidence>
<name>A0A1H2DYP9_9PSED</name>
<sequence>MKPRRFAVTAGEPAGIGPDLCLMLAGESQPEILIVIASRDLLIQRAAQLGLDIDVRCVSPDAWPTEACSAGTLYVWDTPLHQPVTAGQLDCNNAPYVLETLTRAARGCLDGHFTGMITAPVHKGVINQAGIPFSGHTEFLAELTDTPQVVMMLATRGLRVALVTTHLPLKDVATAITGDRLQRVTRILHTDLVAKFGIAQPRILVCGLNPHAGEGGHLGREEIDIIEPALAQLRSEGINLTGPLPADTLFTPKHLQHCDAVLAMYHDQGLPVLKYKGFGAAVNVTLGLPIIRTSVDHGTALDLAGSGRIDTGSLAVALETAYEMAHA</sequence>
<keyword evidence="8 10" id="KW-0664">Pyridoxine biosynthesis</keyword>
<evidence type="ECO:0000256" key="4">
    <source>
        <dbReference type="ARBA" id="ARBA00022842"/>
    </source>
</evidence>
<dbReference type="PANTHER" id="PTHR30004">
    <property type="entry name" value="4-HYDROXYTHREONINE-4-PHOSPHATE DEHYDROGENASE"/>
    <property type="match status" value="1"/>
</dbReference>
<feature type="binding site" evidence="10">
    <location>
        <position position="283"/>
    </location>
    <ligand>
        <name>substrate</name>
    </ligand>
</feature>